<dbReference type="AlphaFoldDB" id="A0A182WFH7"/>
<sequence>METYSIAITRLCVLTEINNMPENVITLADYLANDLRLLKKMDLSNESEAIFYRLYKNVLHAVVKCCLDKPHEQRPGIKFEQYGKRVQEFIAALIEQLNCNDCFAAGRHVANALCNMLILTQESYACIPSFPVQQMSYCIEPEVLQKLSKYIERHVFIGKAESNLQDTNCLLAKKLMLVTYNDVYKLHLAITDYKDTCHILKYYEEKSLFSEELEQLLSIVFENGRNEYSTTVTQIVVDFCKKFNYITKAKNFLSGLHRFQEKNLPDENGNDYLLNIIQHIVDQILATSDGINEVQPSKAKLIKLLDVMHPWVNCLPPDYCKQLTTFIRNHENYVTFMEDEHPIISAHLKKFLKYVKKIII</sequence>
<reference evidence="2" key="1">
    <citation type="submission" date="2013-03" db="EMBL/GenBank/DDBJ databases">
        <title>The Genome Sequence of Anopheles minimus MINIMUS1.</title>
        <authorList>
            <consortium name="The Broad Institute Genomics Platform"/>
            <person name="Neafsey D.E."/>
            <person name="Walton C."/>
            <person name="Walker B."/>
            <person name="Young S.K."/>
            <person name="Zeng Q."/>
            <person name="Gargeya S."/>
            <person name="Fitzgerald M."/>
            <person name="Haas B."/>
            <person name="Abouelleil A."/>
            <person name="Allen A.W."/>
            <person name="Alvarado L."/>
            <person name="Arachchi H.M."/>
            <person name="Berlin A.M."/>
            <person name="Chapman S.B."/>
            <person name="Gainer-Dewar J."/>
            <person name="Goldberg J."/>
            <person name="Griggs A."/>
            <person name="Gujja S."/>
            <person name="Hansen M."/>
            <person name="Howarth C."/>
            <person name="Imamovic A."/>
            <person name="Ireland A."/>
            <person name="Larimer J."/>
            <person name="McCowan C."/>
            <person name="Murphy C."/>
            <person name="Pearson M."/>
            <person name="Poon T.W."/>
            <person name="Priest M."/>
            <person name="Roberts A."/>
            <person name="Saif S."/>
            <person name="Shea T."/>
            <person name="Sisk P."/>
            <person name="Sykes S."/>
            <person name="Wortman J."/>
            <person name="Nusbaum C."/>
            <person name="Birren B."/>
        </authorList>
    </citation>
    <scope>NUCLEOTIDE SEQUENCE [LARGE SCALE GENOMIC DNA]</scope>
    <source>
        <strain evidence="2">MINIMUS1</strain>
    </source>
</reference>
<accession>A0A182WFH7</accession>
<proteinExistence type="predicted"/>
<organism evidence="1 2">
    <name type="scientific">Anopheles minimus</name>
    <dbReference type="NCBI Taxonomy" id="112268"/>
    <lineage>
        <taxon>Eukaryota</taxon>
        <taxon>Metazoa</taxon>
        <taxon>Ecdysozoa</taxon>
        <taxon>Arthropoda</taxon>
        <taxon>Hexapoda</taxon>
        <taxon>Insecta</taxon>
        <taxon>Pterygota</taxon>
        <taxon>Neoptera</taxon>
        <taxon>Endopterygota</taxon>
        <taxon>Diptera</taxon>
        <taxon>Nematocera</taxon>
        <taxon>Culicoidea</taxon>
        <taxon>Culicidae</taxon>
        <taxon>Anophelinae</taxon>
        <taxon>Anopheles</taxon>
    </lineage>
</organism>
<dbReference type="EnsemblMetazoa" id="AMIN009124-RA">
    <property type="protein sequence ID" value="AMIN009124-PA"/>
    <property type="gene ID" value="AMIN009124"/>
</dbReference>
<keyword evidence="2" id="KW-1185">Reference proteome</keyword>
<name>A0A182WFH7_9DIPT</name>
<reference evidence="1" key="2">
    <citation type="submission" date="2020-05" db="UniProtKB">
        <authorList>
            <consortium name="EnsemblMetazoa"/>
        </authorList>
    </citation>
    <scope>IDENTIFICATION</scope>
    <source>
        <strain evidence="1">MINIMUS1</strain>
    </source>
</reference>
<dbReference type="Proteomes" id="UP000075920">
    <property type="component" value="Unassembled WGS sequence"/>
</dbReference>
<protein>
    <submittedName>
        <fullName evidence="1">Uncharacterized protein</fullName>
    </submittedName>
</protein>
<evidence type="ECO:0000313" key="1">
    <source>
        <dbReference type="EnsemblMetazoa" id="AMIN009124-PA"/>
    </source>
</evidence>
<evidence type="ECO:0000313" key="2">
    <source>
        <dbReference type="Proteomes" id="UP000075920"/>
    </source>
</evidence>
<dbReference type="VEuPathDB" id="VectorBase:AMIN009124"/>